<proteinExistence type="inferred from homology"/>
<evidence type="ECO:0000256" key="7">
    <source>
        <dbReference type="ARBA" id="ARBA00022989"/>
    </source>
</evidence>
<dbReference type="InterPro" id="IPR022346">
    <property type="entry name" value="T2SS_GspH"/>
</dbReference>
<keyword evidence="5" id="KW-0997">Cell inner membrane</keyword>
<evidence type="ECO:0000256" key="6">
    <source>
        <dbReference type="ARBA" id="ARBA00022692"/>
    </source>
</evidence>
<evidence type="ECO:0000256" key="11">
    <source>
        <dbReference type="SAM" id="Phobius"/>
    </source>
</evidence>
<dbReference type="PROSITE" id="PS00409">
    <property type="entry name" value="PROKAR_NTER_METHYL"/>
    <property type="match status" value="1"/>
</dbReference>
<accession>A0A5N0TEU2</accession>
<dbReference type="InterPro" id="IPR012902">
    <property type="entry name" value="N_methyl_site"/>
</dbReference>
<keyword evidence="3" id="KW-1003">Cell membrane</keyword>
<dbReference type="NCBIfam" id="TIGR02532">
    <property type="entry name" value="IV_pilin_GFxxxE"/>
    <property type="match status" value="1"/>
</dbReference>
<dbReference type="GO" id="GO:0015628">
    <property type="term" value="P:protein secretion by the type II secretion system"/>
    <property type="evidence" value="ECO:0007669"/>
    <property type="project" value="InterPro"/>
</dbReference>
<keyword evidence="4" id="KW-0488">Methylation</keyword>
<organism evidence="13 14">
    <name type="scientific">Marinihelvus fidelis</name>
    <dbReference type="NCBI Taxonomy" id="2613842"/>
    <lineage>
        <taxon>Bacteria</taxon>
        <taxon>Pseudomonadati</taxon>
        <taxon>Pseudomonadota</taxon>
        <taxon>Gammaproteobacteria</taxon>
        <taxon>Chromatiales</taxon>
        <taxon>Wenzhouxiangellaceae</taxon>
        <taxon>Marinihelvus</taxon>
    </lineage>
</organism>
<evidence type="ECO:0000256" key="10">
    <source>
        <dbReference type="ARBA" id="ARBA00030775"/>
    </source>
</evidence>
<dbReference type="Proteomes" id="UP000325372">
    <property type="component" value="Unassembled WGS sequence"/>
</dbReference>
<keyword evidence="6 11" id="KW-0812">Transmembrane</keyword>
<evidence type="ECO:0000256" key="8">
    <source>
        <dbReference type="ARBA" id="ARBA00023136"/>
    </source>
</evidence>
<evidence type="ECO:0000256" key="1">
    <source>
        <dbReference type="ARBA" id="ARBA00004377"/>
    </source>
</evidence>
<evidence type="ECO:0000313" key="14">
    <source>
        <dbReference type="Proteomes" id="UP000325372"/>
    </source>
</evidence>
<evidence type="ECO:0000259" key="12">
    <source>
        <dbReference type="Pfam" id="PF12019"/>
    </source>
</evidence>
<evidence type="ECO:0000256" key="4">
    <source>
        <dbReference type="ARBA" id="ARBA00022481"/>
    </source>
</evidence>
<sequence length="188" mass="20024">MGANRHGCVLTKPGAGGFSLLELVVVMGVAAILLGAGVPALRDYLMDLRMRAAVNALHADLAYARSRAVFTGINVVACPRSAPTATECASLPEWHGGWIVFDDQNGDRERQASEPIGRQVTPFDHLVIESAAARRRLRFLPTGTAPGSNATIRFCDTRGNPDARALALSNTGRLRRMTSSAPTAINCN</sequence>
<evidence type="ECO:0000256" key="2">
    <source>
        <dbReference type="ARBA" id="ARBA00021549"/>
    </source>
</evidence>
<dbReference type="Gene3D" id="3.55.40.10">
    <property type="entry name" value="minor pseudopilin epsh domain"/>
    <property type="match status" value="1"/>
</dbReference>
<reference evidence="13 14" key="1">
    <citation type="submission" date="2019-09" db="EMBL/GenBank/DDBJ databases">
        <title>Wenzhouxiangella sp. Genome sequencing and assembly.</title>
        <authorList>
            <person name="Zhang R."/>
        </authorList>
    </citation>
    <scope>NUCLEOTIDE SEQUENCE [LARGE SCALE GENOMIC DNA]</scope>
    <source>
        <strain evidence="13 14">W260</strain>
    </source>
</reference>
<comment type="subcellular location">
    <subcellularLocation>
        <location evidence="1">Cell inner membrane</location>
        <topology evidence="1">Single-pass membrane protein</topology>
    </subcellularLocation>
</comment>
<evidence type="ECO:0000256" key="3">
    <source>
        <dbReference type="ARBA" id="ARBA00022475"/>
    </source>
</evidence>
<feature type="transmembrane region" description="Helical" evidence="11">
    <location>
        <begin position="20"/>
        <end position="41"/>
    </location>
</feature>
<keyword evidence="14" id="KW-1185">Reference proteome</keyword>
<dbReference type="InterPro" id="IPR045584">
    <property type="entry name" value="Pilin-like"/>
</dbReference>
<keyword evidence="7 11" id="KW-1133">Transmembrane helix</keyword>
<evidence type="ECO:0000313" key="13">
    <source>
        <dbReference type="EMBL" id="KAA9133572.1"/>
    </source>
</evidence>
<dbReference type="AlphaFoldDB" id="A0A5N0TEU2"/>
<dbReference type="RefSeq" id="WP_150863134.1">
    <property type="nucleotide sequence ID" value="NZ_VYXP01000002.1"/>
</dbReference>
<dbReference type="Pfam" id="PF07963">
    <property type="entry name" value="N_methyl"/>
    <property type="match status" value="1"/>
</dbReference>
<protein>
    <recommendedName>
        <fullName evidence="2">Type II secretion system protein H</fullName>
    </recommendedName>
    <alternativeName>
        <fullName evidence="10">General secretion pathway protein H</fullName>
    </alternativeName>
</protein>
<keyword evidence="8 11" id="KW-0472">Membrane</keyword>
<dbReference type="EMBL" id="VYXP01000002">
    <property type="protein sequence ID" value="KAA9133572.1"/>
    <property type="molecule type" value="Genomic_DNA"/>
</dbReference>
<comment type="caution">
    <text evidence="13">The sequence shown here is derived from an EMBL/GenBank/DDBJ whole genome shotgun (WGS) entry which is preliminary data.</text>
</comment>
<gene>
    <name evidence="13" type="ORF">F3N42_01610</name>
</gene>
<evidence type="ECO:0000256" key="5">
    <source>
        <dbReference type="ARBA" id="ARBA00022519"/>
    </source>
</evidence>
<name>A0A5N0TEU2_9GAMM</name>
<dbReference type="Pfam" id="PF12019">
    <property type="entry name" value="GspH"/>
    <property type="match status" value="1"/>
</dbReference>
<dbReference type="GO" id="GO:0005886">
    <property type="term" value="C:plasma membrane"/>
    <property type="evidence" value="ECO:0007669"/>
    <property type="project" value="UniProtKB-SubCell"/>
</dbReference>
<feature type="domain" description="General secretion pathway GspH" evidence="12">
    <location>
        <begin position="53"/>
        <end position="172"/>
    </location>
</feature>
<dbReference type="GO" id="GO:0015627">
    <property type="term" value="C:type II protein secretion system complex"/>
    <property type="evidence" value="ECO:0007669"/>
    <property type="project" value="InterPro"/>
</dbReference>
<evidence type="ECO:0000256" key="9">
    <source>
        <dbReference type="ARBA" id="ARBA00025772"/>
    </source>
</evidence>
<dbReference type="SUPFAM" id="SSF54523">
    <property type="entry name" value="Pili subunits"/>
    <property type="match status" value="1"/>
</dbReference>
<comment type="similarity">
    <text evidence="9">Belongs to the GSP H family.</text>
</comment>